<protein>
    <submittedName>
        <fullName evidence="5">Oxygen-insensitive NAD(P)H nitroreductase</fullName>
    </submittedName>
</protein>
<dbReference type="GO" id="GO:0016491">
    <property type="term" value="F:oxidoreductase activity"/>
    <property type="evidence" value="ECO:0007669"/>
    <property type="project" value="UniProtKB-KW"/>
</dbReference>
<dbReference type="Pfam" id="PF00881">
    <property type="entry name" value="Nitroreductase"/>
    <property type="match status" value="1"/>
</dbReference>
<dbReference type="EMBL" id="ANOH01000230">
    <property type="protein sequence ID" value="EMI55060.1"/>
    <property type="molecule type" value="Genomic_DNA"/>
</dbReference>
<dbReference type="Gene3D" id="3.40.109.10">
    <property type="entry name" value="NADH Oxidase"/>
    <property type="match status" value="1"/>
</dbReference>
<reference evidence="5 6" key="1">
    <citation type="journal article" date="2013" name="Mar. Genomics">
        <title>Expression of sulfatases in Rhodopirellula baltica and the diversity of sulfatases in the genus Rhodopirellula.</title>
        <authorList>
            <person name="Wegner C.E."/>
            <person name="Richter-Heitmann T."/>
            <person name="Klindworth A."/>
            <person name="Klockow C."/>
            <person name="Richter M."/>
            <person name="Achstetter T."/>
            <person name="Glockner F.O."/>
            <person name="Harder J."/>
        </authorList>
    </citation>
    <scope>NUCLEOTIDE SEQUENCE [LARGE SCALE GENOMIC DNA]</scope>
    <source>
        <strain evidence="5 6">SM41</strain>
    </source>
</reference>
<keyword evidence="3" id="KW-0560">Oxidoreductase</keyword>
<sequence length="233" mass="26711">MTQPATLESVTENHLDIVHYAKSRYSTKTYDPTRKISDDDIDKVKDLLRFSPSSTNAQPWHFLLATTDEAKEKVAKSTDEKYPFNSQAIRDASHVVVFCSKLEMDEDFLLRVLAQEEKDGRFELAPEFKEKMHQARNMFINMHKHDLKDVQHWIDKQVYLNVGQFLLGVSTLGIDATPMEGFDAKVLDEQFGLRDRGYASLVVVTLGYRNAEEDYNAGLPKSRMPFSEILTEA</sequence>
<evidence type="ECO:0000256" key="2">
    <source>
        <dbReference type="ARBA" id="ARBA00022857"/>
    </source>
</evidence>
<dbReference type="InterPro" id="IPR029479">
    <property type="entry name" value="Nitroreductase"/>
</dbReference>
<dbReference type="CDD" id="cd02149">
    <property type="entry name" value="NfsB-like"/>
    <property type="match status" value="1"/>
</dbReference>
<dbReference type="PANTHER" id="PTHR43673:SF10">
    <property type="entry name" value="NADH DEHYDROGENASE_NAD(P)H NITROREDUCTASE XCC3605-RELATED"/>
    <property type="match status" value="1"/>
</dbReference>
<dbReference type="InterPro" id="IPR033878">
    <property type="entry name" value="NfsB-like"/>
</dbReference>
<evidence type="ECO:0000256" key="3">
    <source>
        <dbReference type="ARBA" id="ARBA00023002"/>
    </source>
</evidence>
<dbReference type="RefSeq" id="WP_008680749.1">
    <property type="nucleotide sequence ID" value="NZ_ANOH01000230.1"/>
</dbReference>
<evidence type="ECO:0000256" key="1">
    <source>
        <dbReference type="ARBA" id="ARBA00007118"/>
    </source>
</evidence>
<gene>
    <name evidence="5" type="ORF">RSSM_03500</name>
</gene>
<dbReference type="SUPFAM" id="SSF55469">
    <property type="entry name" value="FMN-dependent nitroreductase-like"/>
    <property type="match status" value="1"/>
</dbReference>
<keyword evidence="2" id="KW-0521">NADP</keyword>
<dbReference type="PATRIC" id="fig|1263870.3.peg.3725"/>
<dbReference type="OrthoDB" id="9812105at2"/>
<comment type="caution">
    <text evidence="5">The sequence shown here is derived from an EMBL/GenBank/DDBJ whole genome shotgun (WGS) entry which is preliminary data.</text>
</comment>
<evidence type="ECO:0000313" key="6">
    <source>
        <dbReference type="Proteomes" id="UP000011885"/>
    </source>
</evidence>
<evidence type="ECO:0000313" key="5">
    <source>
        <dbReference type="EMBL" id="EMI55060.1"/>
    </source>
</evidence>
<comment type="similarity">
    <text evidence="1">Belongs to the nitroreductase family.</text>
</comment>
<dbReference type="AlphaFoldDB" id="M5U0T5"/>
<keyword evidence="6" id="KW-1185">Reference proteome</keyword>
<accession>M5U0T5</accession>
<feature type="domain" description="Nitroreductase" evidence="4">
    <location>
        <begin position="22"/>
        <end position="208"/>
    </location>
</feature>
<name>M5U0T5_9BACT</name>
<dbReference type="Proteomes" id="UP000011885">
    <property type="component" value="Unassembled WGS sequence"/>
</dbReference>
<organism evidence="5 6">
    <name type="scientific">Rhodopirellula sallentina SM41</name>
    <dbReference type="NCBI Taxonomy" id="1263870"/>
    <lineage>
        <taxon>Bacteria</taxon>
        <taxon>Pseudomonadati</taxon>
        <taxon>Planctomycetota</taxon>
        <taxon>Planctomycetia</taxon>
        <taxon>Pirellulales</taxon>
        <taxon>Pirellulaceae</taxon>
        <taxon>Rhodopirellula</taxon>
    </lineage>
</organism>
<evidence type="ECO:0000259" key="4">
    <source>
        <dbReference type="Pfam" id="PF00881"/>
    </source>
</evidence>
<dbReference type="PANTHER" id="PTHR43673">
    <property type="entry name" value="NAD(P)H NITROREDUCTASE YDGI-RELATED"/>
    <property type="match status" value="1"/>
</dbReference>
<dbReference type="InterPro" id="IPR000415">
    <property type="entry name" value="Nitroreductase-like"/>
</dbReference>
<dbReference type="NCBIfam" id="NF008275">
    <property type="entry name" value="PRK11053.1"/>
    <property type="match status" value="1"/>
</dbReference>
<proteinExistence type="inferred from homology"/>